<feature type="non-terminal residue" evidence="2">
    <location>
        <position position="61"/>
    </location>
</feature>
<name>A0A8J2L218_9HEXA</name>
<organism evidence="2 3">
    <name type="scientific">Allacma fusca</name>
    <dbReference type="NCBI Taxonomy" id="39272"/>
    <lineage>
        <taxon>Eukaryota</taxon>
        <taxon>Metazoa</taxon>
        <taxon>Ecdysozoa</taxon>
        <taxon>Arthropoda</taxon>
        <taxon>Hexapoda</taxon>
        <taxon>Collembola</taxon>
        <taxon>Symphypleona</taxon>
        <taxon>Sminthuridae</taxon>
        <taxon>Allacma</taxon>
    </lineage>
</organism>
<gene>
    <name evidence="2" type="ORF">AFUS01_LOCUS33950</name>
</gene>
<protein>
    <recommendedName>
        <fullName evidence="1">FHA domain-containing protein</fullName>
    </recommendedName>
</protein>
<evidence type="ECO:0000313" key="3">
    <source>
        <dbReference type="Proteomes" id="UP000708208"/>
    </source>
</evidence>
<dbReference type="InterPro" id="IPR000253">
    <property type="entry name" value="FHA_dom"/>
</dbReference>
<proteinExistence type="predicted"/>
<reference evidence="2" key="1">
    <citation type="submission" date="2021-06" db="EMBL/GenBank/DDBJ databases">
        <authorList>
            <person name="Hodson N. C."/>
            <person name="Mongue J. A."/>
            <person name="Jaron S. K."/>
        </authorList>
    </citation>
    <scope>NUCLEOTIDE SEQUENCE</scope>
</reference>
<comment type="caution">
    <text evidence="2">The sequence shown here is derived from an EMBL/GenBank/DDBJ whole genome shotgun (WGS) entry which is preliminary data.</text>
</comment>
<dbReference type="EMBL" id="CAJVCH010530481">
    <property type="protein sequence ID" value="CAG7823750.1"/>
    <property type="molecule type" value="Genomic_DNA"/>
</dbReference>
<sequence>MLGTGRGCLKPPDVVLHGTGVEPQHCFIERNSVDDEVILHPISELTAVDDVPISGPTPLVP</sequence>
<accession>A0A8J2L218</accession>
<dbReference type="Pfam" id="PF00498">
    <property type="entry name" value="FHA"/>
    <property type="match status" value="1"/>
</dbReference>
<dbReference type="AlphaFoldDB" id="A0A8J2L218"/>
<keyword evidence="3" id="KW-1185">Reference proteome</keyword>
<dbReference type="OrthoDB" id="6020705at2759"/>
<evidence type="ECO:0000259" key="1">
    <source>
        <dbReference type="Pfam" id="PF00498"/>
    </source>
</evidence>
<dbReference type="Proteomes" id="UP000708208">
    <property type="component" value="Unassembled WGS sequence"/>
</dbReference>
<evidence type="ECO:0000313" key="2">
    <source>
        <dbReference type="EMBL" id="CAG7823750.1"/>
    </source>
</evidence>
<feature type="domain" description="FHA" evidence="1">
    <location>
        <begin position="5"/>
        <end position="59"/>
    </location>
</feature>